<dbReference type="EMBL" id="MLJW01000021">
    <property type="protein sequence ID" value="OIR10985.1"/>
    <property type="molecule type" value="Genomic_DNA"/>
</dbReference>
<reference evidence="1" key="1">
    <citation type="submission" date="2016-10" db="EMBL/GenBank/DDBJ databases">
        <title>Sequence of Gallionella enrichment culture.</title>
        <authorList>
            <person name="Poehlein A."/>
            <person name="Muehling M."/>
            <person name="Daniel R."/>
        </authorList>
    </citation>
    <scope>NUCLEOTIDE SEQUENCE</scope>
</reference>
<name>A0A1J5SR61_9ZZZZ</name>
<dbReference type="AlphaFoldDB" id="A0A1J5SR61"/>
<protein>
    <submittedName>
        <fullName evidence="1">Uncharacterized protein</fullName>
    </submittedName>
</protein>
<comment type="caution">
    <text evidence="1">The sequence shown here is derived from an EMBL/GenBank/DDBJ whole genome shotgun (WGS) entry which is preliminary data.</text>
</comment>
<gene>
    <name evidence="1" type="ORF">GALL_71560</name>
</gene>
<sequence>MPTQKQIADHLDMSQQAVAELMEKLGFSWKTASLDEVRVAYIRHLRGQAAGHKSEDGFDLIRERVMTERVDRELKLLNVAEKKGVLVNVAQLEPELMNMVGAFRIELLSRDDKLKSELDALYGIDIDVSLLNEHTYSALSQLGRYQPGGEGIDHSFGEHHAAARAADDDGMGAPLPGNQREGLG</sequence>
<evidence type="ECO:0000313" key="1">
    <source>
        <dbReference type="EMBL" id="OIR10985.1"/>
    </source>
</evidence>
<accession>A0A1J5SR61</accession>
<proteinExistence type="predicted"/>
<organism evidence="1">
    <name type="scientific">mine drainage metagenome</name>
    <dbReference type="NCBI Taxonomy" id="410659"/>
    <lineage>
        <taxon>unclassified sequences</taxon>
        <taxon>metagenomes</taxon>
        <taxon>ecological metagenomes</taxon>
    </lineage>
</organism>